<dbReference type="PANTHER" id="PTHR37422:SF13">
    <property type="entry name" value="LIPOPOLYSACCHARIDE BIOSYNTHESIS PROTEIN PA4999-RELATED"/>
    <property type="match status" value="1"/>
</dbReference>
<keyword evidence="2 5" id="KW-0812">Transmembrane</keyword>
<evidence type="ECO:0000256" key="3">
    <source>
        <dbReference type="ARBA" id="ARBA00022989"/>
    </source>
</evidence>
<keyword evidence="8" id="KW-1185">Reference proteome</keyword>
<proteinExistence type="predicted"/>
<feature type="transmembrane region" description="Helical" evidence="5">
    <location>
        <begin position="171"/>
        <end position="193"/>
    </location>
</feature>
<dbReference type="GO" id="GO:0016874">
    <property type="term" value="F:ligase activity"/>
    <property type="evidence" value="ECO:0007669"/>
    <property type="project" value="UniProtKB-KW"/>
</dbReference>
<feature type="transmembrane region" description="Helical" evidence="5">
    <location>
        <begin position="244"/>
        <end position="263"/>
    </location>
</feature>
<keyword evidence="3 5" id="KW-1133">Transmembrane helix</keyword>
<evidence type="ECO:0000256" key="4">
    <source>
        <dbReference type="ARBA" id="ARBA00023136"/>
    </source>
</evidence>
<feature type="transmembrane region" description="Helical" evidence="5">
    <location>
        <begin position="107"/>
        <end position="125"/>
    </location>
</feature>
<evidence type="ECO:0000313" key="8">
    <source>
        <dbReference type="Proteomes" id="UP001253595"/>
    </source>
</evidence>
<name>A0ABU1UU03_9GAMM</name>
<evidence type="ECO:0000256" key="5">
    <source>
        <dbReference type="SAM" id="Phobius"/>
    </source>
</evidence>
<feature type="transmembrane region" description="Helical" evidence="5">
    <location>
        <begin position="338"/>
        <end position="356"/>
    </location>
</feature>
<sequence length="420" mass="48654">MEAPKVVENFYVFNVKNMWSYFKGQHFSFWMICFYLFFEFVRPQALFPVIDFLPWAQLFLIGALAGSFSDPSVRNVKSAANIYIVLFSILISVSVFTAYNTVVSKKYFMDFFSWVIIYFLVTRIVNTKERFYIFLLIFLFAAGKIAIGTAKSWAFRGFSFTSWGLMGPKGFFQNSGELTILMVMLFPMAFYLYQHFKAKAALWERLILIAFWVCPILTVLGASSRGSQLALAIVMAIMFRKSIFRIKSLIGVTVLVIGLVYLLPEEQKERFRSTGNDKTSQQRLLYWENGWEMMRNHPLDGVGFFNFIPYYERHYSGDMLYDRAELPHNIFIQVGTDAGFPALTLFIFIILYSIYVPIKIYRRQGAETYERAVAVSLGYGVLGFLIAGQFVTVSYYPFIWMHLSFIVCLNSLCENKKNKT</sequence>
<feature type="transmembrane region" description="Helical" evidence="5">
    <location>
        <begin position="205"/>
        <end position="223"/>
    </location>
</feature>
<feature type="domain" description="O-antigen ligase-related" evidence="6">
    <location>
        <begin position="213"/>
        <end position="347"/>
    </location>
</feature>
<feature type="transmembrane region" description="Helical" evidence="5">
    <location>
        <begin position="368"/>
        <end position="387"/>
    </location>
</feature>
<keyword evidence="7" id="KW-0436">Ligase</keyword>
<feature type="transmembrane region" description="Helical" evidence="5">
    <location>
        <begin position="80"/>
        <end position="100"/>
    </location>
</feature>
<dbReference type="Pfam" id="PF04932">
    <property type="entry name" value="Wzy_C"/>
    <property type="match status" value="1"/>
</dbReference>
<comment type="caution">
    <text evidence="7">The sequence shown here is derived from an EMBL/GenBank/DDBJ whole genome shotgun (WGS) entry which is preliminary data.</text>
</comment>
<dbReference type="RefSeq" id="WP_310068585.1">
    <property type="nucleotide sequence ID" value="NZ_JAVDVX010000001.1"/>
</dbReference>
<accession>A0ABU1UU03</accession>
<protein>
    <submittedName>
        <fullName evidence="7">O-antigen ligase</fullName>
    </submittedName>
</protein>
<dbReference type="InterPro" id="IPR007016">
    <property type="entry name" value="O-antigen_ligase-rel_domated"/>
</dbReference>
<gene>
    <name evidence="7" type="ORF">J2X05_000670</name>
</gene>
<evidence type="ECO:0000256" key="2">
    <source>
        <dbReference type="ARBA" id="ARBA00022692"/>
    </source>
</evidence>
<dbReference type="Proteomes" id="UP001253595">
    <property type="component" value="Unassembled WGS sequence"/>
</dbReference>
<dbReference type="EMBL" id="JAVDVX010000001">
    <property type="protein sequence ID" value="MDR7088667.1"/>
    <property type="molecule type" value="Genomic_DNA"/>
</dbReference>
<organism evidence="7 8">
    <name type="scientific">Cellvibrio fibrivorans</name>
    <dbReference type="NCBI Taxonomy" id="126350"/>
    <lineage>
        <taxon>Bacteria</taxon>
        <taxon>Pseudomonadati</taxon>
        <taxon>Pseudomonadota</taxon>
        <taxon>Gammaproteobacteria</taxon>
        <taxon>Cellvibrionales</taxon>
        <taxon>Cellvibrionaceae</taxon>
        <taxon>Cellvibrio</taxon>
    </lineage>
</organism>
<evidence type="ECO:0000259" key="6">
    <source>
        <dbReference type="Pfam" id="PF04932"/>
    </source>
</evidence>
<evidence type="ECO:0000313" key="7">
    <source>
        <dbReference type="EMBL" id="MDR7088667.1"/>
    </source>
</evidence>
<dbReference type="InterPro" id="IPR051533">
    <property type="entry name" value="WaaL-like"/>
</dbReference>
<feature type="transmembrane region" description="Helical" evidence="5">
    <location>
        <begin position="20"/>
        <end position="38"/>
    </location>
</feature>
<evidence type="ECO:0000256" key="1">
    <source>
        <dbReference type="ARBA" id="ARBA00004141"/>
    </source>
</evidence>
<reference evidence="7 8" key="1">
    <citation type="submission" date="2023-07" db="EMBL/GenBank/DDBJ databases">
        <title>Sorghum-associated microbial communities from plants grown in Nebraska, USA.</title>
        <authorList>
            <person name="Schachtman D."/>
        </authorList>
    </citation>
    <scope>NUCLEOTIDE SEQUENCE [LARGE SCALE GENOMIC DNA]</scope>
    <source>
        <strain evidence="7 8">BE190</strain>
    </source>
</reference>
<keyword evidence="4 5" id="KW-0472">Membrane</keyword>
<comment type="subcellular location">
    <subcellularLocation>
        <location evidence="1">Membrane</location>
        <topology evidence="1">Multi-pass membrane protein</topology>
    </subcellularLocation>
</comment>
<feature type="transmembrane region" description="Helical" evidence="5">
    <location>
        <begin position="131"/>
        <end position="150"/>
    </location>
</feature>
<feature type="transmembrane region" description="Helical" evidence="5">
    <location>
        <begin position="45"/>
        <end position="68"/>
    </location>
</feature>
<dbReference type="PANTHER" id="PTHR37422">
    <property type="entry name" value="TEICHURONIC ACID BIOSYNTHESIS PROTEIN TUAE"/>
    <property type="match status" value="1"/>
</dbReference>